<evidence type="ECO:0000313" key="3">
    <source>
        <dbReference type="Proteomes" id="UP000516349"/>
    </source>
</evidence>
<dbReference type="EMBL" id="CP060244">
    <property type="protein sequence ID" value="QNT77760.1"/>
    <property type="molecule type" value="Genomic_DNA"/>
</dbReference>
<reference evidence="2 3" key="1">
    <citation type="submission" date="2020-08" db="EMBL/GenBank/DDBJ databases">
        <title>Complete genome sequence of Entomobacter blattae G55GP.</title>
        <authorList>
            <person name="Poehlein A."/>
            <person name="Guzman J."/>
            <person name="Daniel R."/>
            <person name="Vilcinskas A."/>
        </authorList>
    </citation>
    <scope>NUCLEOTIDE SEQUENCE [LARGE SCALE GENOMIC DNA]</scope>
    <source>
        <strain evidence="2 3">G55GP</strain>
    </source>
</reference>
<sequence length="90" mass="9492">MKSIIVSIHFFLAIVISYGGAWCLGYCVILAMSLWAESPGELGYLISVMAFPILLPCVYSFLAASKLLASGKVIGGLMGLAGAALVGFMW</sequence>
<keyword evidence="1" id="KW-1133">Transmembrane helix</keyword>
<feature type="transmembrane region" description="Helical" evidence="1">
    <location>
        <begin position="12"/>
        <end position="36"/>
    </location>
</feature>
<accession>A0A7H1NPQ0</accession>
<evidence type="ECO:0000256" key="1">
    <source>
        <dbReference type="SAM" id="Phobius"/>
    </source>
</evidence>
<keyword evidence="1" id="KW-0812">Transmembrane</keyword>
<name>A0A7H1NPQ0_9PROT</name>
<organism evidence="2 3">
    <name type="scientific">Entomobacter blattae</name>
    <dbReference type="NCBI Taxonomy" id="2762277"/>
    <lineage>
        <taxon>Bacteria</taxon>
        <taxon>Pseudomonadati</taxon>
        <taxon>Pseudomonadota</taxon>
        <taxon>Alphaproteobacteria</taxon>
        <taxon>Acetobacterales</taxon>
        <taxon>Acetobacteraceae</taxon>
        <taxon>Entomobacter</taxon>
    </lineage>
</organism>
<dbReference type="AlphaFoldDB" id="A0A7H1NPQ0"/>
<evidence type="ECO:0000313" key="2">
    <source>
        <dbReference type="EMBL" id="QNT77760.1"/>
    </source>
</evidence>
<proteinExistence type="predicted"/>
<dbReference type="RefSeq" id="WP_203414178.1">
    <property type="nucleotide sequence ID" value="NZ_CP060244.1"/>
</dbReference>
<keyword evidence="3" id="KW-1185">Reference proteome</keyword>
<protein>
    <submittedName>
        <fullName evidence="2">Uncharacterized protein</fullName>
    </submittedName>
</protein>
<keyword evidence="1" id="KW-0472">Membrane</keyword>
<dbReference type="Proteomes" id="UP000516349">
    <property type="component" value="Chromosome"/>
</dbReference>
<dbReference type="KEGG" id="ebla:JGUZn3_05120"/>
<feature type="transmembrane region" description="Helical" evidence="1">
    <location>
        <begin position="42"/>
        <end position="62"/>
    </location>
</feature>
<feature type="transmembrane region" description="Helical" evidence="1">
    <location>
        <begin position="69"/>
        <end position="89"/>
    </location>
</feature>
<gene>
    <name evidence="2" type="ORF">JGUZn3_05120</name>
</gene>